<evidence type="ECO:0000313" key="2">
    <source>
        <dbReference type="Proteomes" id="UP001054811"/>
    </source>
</evidence>
<dbReference type="RefSeq" id="WP_259611212.1">
    <property type="nucleotide sequence ID" value="NZ_CP091139.2"/>
</dbReference>
<proteinExistence type="predicted"/>
<reference evidence="1" key="1">
    <citation type="submission" date="2022-01" db="EMBL/GenBank/DDBJ databases">
        <title>Microbacterium eymi and Microbacterium rhizovicinus sp. nov., isolated from the rhizospheric soil of Elymus tsukushiensis, a plant native to the Dokdo Islands, Republic of Korea.</title>
        <authorList>
            <person name="Hwang Y.J."/>
        </authorList>
    </citation>
    <scope>NUCLEOTIDE SEQUENCE</scope>
    <source>
        <strain evidence="1">KUDC0405</strain>
    </source>
</reference>
<name>A0ABY5NHU6_9MICO</name>
<keyword evidence="2" id="KW-1185">Reference proteome</keyword>
<gene>
    <name evidence="1" type="ORF">L2X98_29850</name>
</gene>
<dbReference type="EMBL" id="CP091139">
    <property type="protein sequence ID" value="UUT34686.1"/>
    <property type="molecule type" value="Genomic_DNA"/>
</dbReference>
<protein>
    <submittedName>
        <fullName evidence="1">DUF2703 domain-containing protein</fullName>
    </submittedName>
</protein>
<evidence type="ECO:0000313" key="1">
    <source>
        <dbReference type="EMBL" id="UUT34686.1"/>
    </source>
</evidence>
<organism evidence="1 2">
    <name type="scientific">Microbacterium elymi</name>
    <dbReference type="NCBI Taxonomy" id="2909587"/>
    <lineage>
        <taxon>Bacteria</taxon>
        <taxon>Bacillati</taxon>
        <taxon>Actinomycetota</taxon>
        <taxon>Actinomycetes</taxon>
        <taxon>Micrococcales</taxon>
        <taxon>Microbacteriaceae</taxon>
        <taxon>Microbacterium</taxon>
    </lineage>
</organism>
<sequence length="109" mass="12031">MTGAHRYELLWWSGCPSHQQAYQMLAEALLAVGEDPSDIVRLQMISPEDAEAEAFVGSPTIRIDGKDIDPPAVVTPALTCRMYFSRDGRPRPLPDPELLAQVLARVLAE</sequence>
<dbReference type="Proteomes" id="UP001054811">
    <property type="component" value="Chromosome"/>
</dbReference>
<accession>A0ABY5NHU6</accession>